<evidence type="ECO:0000256" key="2">
    <source>
        <dbReference type="PROSITE-ProRule" id="PRU00169"/>
    </source>
</evidence>
<dbReference type="Proteomes" id="UP000196587">
    <property type="component" value="Unassembled WGS sequence"/>
</dbReference>
<comment type="caution">
    <text evidence="4">The sequence shown here is derived from an EMBL/GenBank/DDBJ whole genome shotgun (WGS) entry which is preliminary data.</text>
</comment>
<dbReference type="PANTHER" id="PTHR44591:SF3">
    <property type="entry name" value="RESPONSE REGULATORY DOMAIN-CONTAINING PROTEIN"/>
    <property type="match status" value="1"/>
</dbReference>
<organism evidence="4 5">
    <name type="scientific">Bacteroides clarus</name>
    <dbReference type="NCBI Taxonomy" id="626929"/>
    <lineage>
        <taxon>Bacteria</taxon>
        <taxon>Pseudomonadati</taxon>
        <taxon>Bacteroidota</taxon>
        <taxon>Bacteroidia</taxon>
        <taxon>Bacteroidales</taxon>
        <taxon>Bacteroidaceae</taxon>
        <taxon>Bacteroides</taxon>
    </lineage>
</organism>
<evidence type="ECO:0000313" key="4">
    <source>
        <dbReference type="EMBL" id="OUP35014.1"/>
    </source>
</evidence>
<keyword evidence="1 2" id="KW-0597">Phosphoprotein</keyword>
<dbReference type="SMART" id="SM00448">
    <property type="entry name" value="REC"/>
    <property type="match status" value="1"/>
</dbReference>
<name>A0A1Y4JRE0_9BACE</name>
<dbReference type="SUPFAM" id="SSF52172">
    <property type="entry name" value="CheY-like"/>
    <property type="match status" value="1"/>
</dbReference>
<dbReference type="CDD" id="cd00156">
    <property type="entry name" value="REC"/>
    <property type="match status" value="1"/>
</dbReference>
<dbReference type="PANTHER" id="PTHR44591">
    <property type="entry name" value="STRESS RESPONSE REGULATOR PROTEIN 1"/>
    <property type="match status" value="1"/>
</dbReference>
<feature type="domain" description="Response regulatory" evidence="3">
    <location>
        <begin position="8"/>
        <end position="123"/>
    </location>
</feature>
<proteinExistence type="predicted"/>
<feature type="modified residue" description="4-aspartylphosphate" evidence="2">
    <location>
        <position position="58"/>
    </location>
</feature>
<dbReference type="PROSITE" id="PS50110">
    <property type="entry name" value="RESPONSE_REGULATORY"/>
    <property type="match status" value="1"/>
</dbReference>
<dbReference type="Pfam" id="PF00072">
    <property type="entry name" value="Response_reg"/>
    <property type="match status" value="1"/>
</dbReference>
<protein>
    <submittedName>
        <fullName evidence="4">Response regulator</fullName>
    </submittedName>
</protein>
<dbReference type="AlphaFoldDB" id="A0A1Y4JRE0"/>
<evidence type="ECO:0000313" key="5">
    <source>
        <dbReference type="Proteomes" id="UP000196587"/>
    </source>
</evidence>
<dbReference type="InterPro" id="IPR011006">
    <property type="entry name" value="CheY-like_superfamily"/>
</dbReference>
<gene>
    <name evidence="4" type="ORF">B5F24_07610</name>
</gene>
<reference evidence="5" key="1">
    <citation type="submission" date="2017-04" db="EMBL/GenBank/DDBJ databases">
        <title>Function of individual gut microbiota members based on whole genome sequencing of pure cultures obtained from chicken caecum.</title>
        <authorList>
            <person name="Medvecky M."/>
            <person name="Cejkova D."/>
            <person name="Polansky O."/>
            <person name="Karasova D."/>
            <person name="Kubasova T."/>
            <person name="Cizek A."/>
            <person name="Rychlik I."/>
        </authorList>
    </citation>
    <scope>NUCLEOTIDE SEQUENCE [LARGE SCALE GENOMIC DNA]</scope>
    <source>
        <strain evidence="5">An189</strain>
    </source>
</reference>
<accession>A0A1Y4JRE0</accession>
<evidence type="ECO:0000259" key="3">
    <source>
        <dbReference type="PROSITE" id="PS50110"/>
    </source>
</evidence>
<evidence type="ECO:0000256" key="1">
    <source>
        <dbReference type="ARBA" id="ARBA00022553"/>
    </source>
</evidence>
<dbReference type="InterPro" id="IPR001789">
    <property type="entry name" value="Sig_transdc_resp-reg_receiver"/>
</dbReference>
<dbReference type="Gene3D" id="3.40.50.2300">
    <property type="match status" value="1"/>
</dbReference>
<dbReference type="EMBL" id="NFKE01000004">
    <property type="protein sequence ID" value="OUP35014.1"/>
    <property type="molecule type" value="Genomic_DNA"/>
</dbReference>
<dbReference type="RefSeq" id="WP_036724535.1">
    <property type="nucleotide sequence ID" value="NZ_NFKE01000004.1"/>
</dbReference>
<dbReference type="InterPro" id="IPR050595">
    <property type="entry name" value="Bact_response_regulator"/>
</dbReference>
<dbReference type="GO" id="GO:0000160">
    <property type="term" value="P:phosphorelay signal transduction system"/>
    <property type="evidence" value="ECO:0007669"/>
    <property type="project" value="InterPro"/>
</dbReference>
<sequence>MMKDNNYQVIVVDDDKQAARAFAELIEAKLKISVRSETEPNEVLKLVAGENIKVIVLDQRMPELSGTELYKKIKNINPHIVALMLTGEAERKEVCDAISIGYLDCIVEKNDIQSLPDKVVIALAEYEKRLTKEEKALSIPLYRWNFTKNGFFRYKYEIICIEILDKNYVYDDKWAIEYELKASEEEIEDSYEYEDEIIISNNLEMKHRGRLSFSSKLFPTIKSDLDSAISEQFKDTYKTKRAKKHKNKKIYKLQDGITDGKAIRKIFERSPVYVKYNVLIRKTCRFCNSTEIIPLEVCKRKPYVSTRVRIYYSDGRNTQINTGIISII</sequence>